<dbReference type="Gene3D" id="3.40.50.11980">
    <property type="match status" value="1"/>
</dbReference>
<comment type="caution">
    <text evidence="1">The sequence shown here is derived from an EMBL/GenBank/DDBJ whole genome shotgun (WGS) entry which is preliminary data.</text>
</comment>
<name>A0ABN9V963_9DINO</name>
<gene>
    <name evidence="1" type="ORF">PCOR1329_LOCUS55845</name>
</gene>
<reference evidence="1" key="1">
    <citation type="submission" date="2023-10" db="EMBL/GenBank/DDBJ databases">
        <authorList>
            <person name="Chen Y."/>
            <person name="Shah S."/>
            <person name="Dougan E. K."/>
            <person name="Thang M."/>
            <person name="Chan C."/>
        </authorList>
    </citation>
    <scope>NUCLEOTIDE SEQUENCE [LARGE SCALE GENOMIC DNA]</scope>
</reference>
<evidence type="ECO:0000313" key="2">
    <source>
        <dbReference type="Proteomes" id="UP001189429"/>
    </source>
</evidence>
<keyword evidence="2" id="KW-1185">Reference proteome</keyword>
<accession>A0ABN9V963</accession>
<dbReference type="Proteomes" id="UP001189429">
    <property type="component" value="Unassembled WGS sequence"/>
</dbReference>
<sequence>MEDLRAFLCDPGGRGGTIMSWLCTRRCDGGSEDFARRLRRTRTVVLNCANIGCVYAANRRRRDGELAGKMQGSYNNFEWEGVRKAMEYYWDRGVTPQGVCKHRTAQLSPVPLDLRDHVSLCPVVDNQAGIDDLFTIRVAMKYGCQLVDNDNYRDWKAGVHEDVRQWLSSEGAGASLKVTYIFDLNGRFLPSLEPPE</sequence>
<organism evidence="1 2">
    <name type="scientific">Prorocentrum cordatum</name>
    <dbReference type="NCBI Taxonomy" id="2364126"/>
    <lineage>
        <taxon>Eukaryota</taxon>
        <taxon>Sar</taxon>
        <taxon>Alveolata</taxon>
        <taxon>Dinophyceae</taxon>
        <taxon>Prorocentrales</taxon>
        <taxon>Prorocentraceae</taxon>
        <taxon>Prorocentrum</taxon>
    </lineage>
</organism>
<evidence type="ECO:0000313" key="1">
    <source>
        <dbReference type="EMBL" id="CAK0869514.1"/>
    </source>
</evidence>
<protein>
    <submittedName>
        <fullName evidence="1">Uncharacterized protein</fullName>
    </submittedName>
</protein>
<dbReference type="EMBL" id="CAUYUJ010016856">
    <property type="protein sequence ID" value="CAK0869514.1"/>
    <property type="molecule type" value="Genomic_DNA"/>
</dbReference>
<proteinExistence type="predicted"/>